<feature type="region of interest" description="Disordered" evidence="12">
    <location>
        <begin position="1"/>
        <end position="30"/>
    </location>
</feature>
<comment type="function">
    <text evidence="11">Required for selective autophagic degradation of the nucleus (nucleophagy) as well as for mitophagy which contributes to regulate mitochondrial quantity and quality by eliminating the mitochondria to a basal level to fulfill cellular energy requirements and preventing excess ROS production.</text>
</comment>
<dbReference type="Proteomes" id="UP001360953">
    <property type="component" value="Unassembled WGS sequence"/>
</dbReference>
<keyword evidence="5 11" id="KW-0645">Protease</keyword>
<evidence type="ECO:0000256" key="6">
    <source>
        <dbReference type="ARBA" id="ARBA00022801"/>
    </source>
</evidence>
<evidence type="ECO:0000256" key="7">
    <source>
        <dbReference type="ARBA" id="ARBA00022807"/>
    </source>
</evidence>
<accession>A0ABR1LZR2</accession>
<dbReference type="InterPro" id="IPR005078">
    <property type="entry name" value="Peptidase_C54"/>
</dbReference>
<keyword evidence="4 11" id="KW-0963">Cytoplasm</keyword>
<dbReference type="InterPro" id="IPR038765">
    <property type="entry name" value="Papain-like_cys_pep_sf"/>
</dbReference>
<gene>
    <name evidence="14" type="ORF">J3D65DRAFT_616228</name>
</gene>
<feature type="compositionally biased region" description="Low complexity" evidence="12">
    <location>
        <begin position="171"/>
        <end position="187"/>
    </location>
</feature>
<comment type="catalytic activity">
    <reaction evidence="10">
        <text>[protein]-C-terminal L-amino acid-glycyl-phosphatidylethanolamide + H2O = [protein]-C-terminal L-amino acid-glycine + a 1,2-diacyl-sn-glycero-3-phosphoethanolamine</text>
        <dbReference type="Rhea" id="RHEA:67548"/>
        <dbReference type="Rhea" id="RHEA-COMP:17323"/>
        <dbReference type="Rhea" id="RHEA-COMP:17324"/>
        <dbReference type="ChEBI" id="CHEBI:15377"/>
        <dbReference type="ChEBI" id="CHEBI:64612"/>
        <dbReference type="ChEBI" id="CHEBI:172940"/>
        <dbReference type="ChEBI" id="CHEBI:172941"/>
    </reaction>
    <physiologicalReaction direction="left-to-right" evidence="10">
        <dbReference type="Rhea" id="RHEA:67549"/>
    </physiologicalReaction>
</comment>
<evidence type="ECO:0000256" key="4">
    <source>
        <dbReference type="ARBA" id="ARBA00022490"/>
    </source>
</evidence>
<dbReference type="PANTHER" id="PTHR22624">
    <property type="entry name" value="CYSTEINE PROTEASE ATG4"/>
    <property type="match status" value="1"/>
</dbReference>
<evidence type="ECO:0000259" key="13">
    <source>
        <dbReference type="Pfam" id="PF03416"/>
    </source>
</evidence>
<evidence type="ECO:0000313" key="15">
    <source>
        <dbReference type="Proteomes" id="UP001360953"/>
    </source>
</evidence>
<proteinExistence type="inferred from homology"/>
<keyword evidence="15" id="KW-1185">Reference proteome</keyword>
<comment type="similarity">
    <text evidence="2 11">Belongs to the peptidase C54 family.</text>
</comment>
<evidence type="ECO:0000256" key="12">
    <source>
        <dbReference type="SAM" id="MobiDB-lite"/>
    </source>
</evidence>
<dbReference type="GeneID" id="92032331"/>
<keyword evidence="3" id="KW-0813">Transport</keyword>
<sequence length="524" mass="57503">MASRMFVHPALARRTASRSPDDDDDQCPGSAVPRHLAALSTSTTSASIAVTTILPATLLQLPLLHLLLRLSPFGWYATLLKSLTHLTMANDLGRYSKRIVQYFWDPIPTNDDDAPIWCLGRRYDSKPSASQPPLEEPAQTAPSALSTSHGSTTSSRSVGDDATSRNSSDEGVVVQSADAQDADAAGSWPPQFLDDFEARIWLTYRSNFDPIPKSQDPKAAASMSFSVRLKSQLTNQSGFSSDTGWGCMIRSGQSLLANALQVLKLGRDWRRGQALEDERPLLSLFADDPKAPFSIHKFVEHGAAACGKHPGEWFGPSATARCIQALTDNYAEAGLRVYITGDGSDVYEDSLMRIAKDSNGVFQPTLVLVGIRLGIDRVTPVYWEALKASLQLSQSIGIAGGRPSASHYFVGTQDSHFFYLDPHNTRPFLPLHSDVSKYTAEDIDSCHTRRLRRLHIKEMDPSMLIAFLIRDESDWSSWRKAVTEVHGKPVIHVADSEPVIHGGQEREGAIDEVEAFDDEDGGLQ</sequence>
<feature type="domain" description="Peptidase C54 catalytic" evidence="13">
    <location>
        <begin position="190"/>
        <end position="480"/>
    </location>
</feature>
<evidence type="ECO:0000256" key="1">
    <source>
        <dbReference type="ARBA" id="ARBA00004329"/>
    </source>
</evidence>
<dbReference type="SUPFAM" id="SSF54001">
    <property type="entry name" value="Cysteine proteinases"/>
    <property type="match status" value="1"/>
</dbReference>
<organism evidence="14 15">
    <name type="scientific">Phyllosticta citribraziliensis</name>
    <dbReference type="NCBI Taxonomy" id="989973"/>
    <lineage>
        <taxon>Eukaryota</taxon>
        <taxon>Fungi</taxon>
        <taxon>Dikarya</taxon>
        <taxon>Ascomycota</taxon>
        <taxon>Pezizomycotina</taxon>
        <taxon>Dothideomycetes</taxon>
        <taxon>Dothideomycetes incertae sedis</taxon>
        <taxon>Botryosphaeriales</taxon>
        <taxon>Phyllostictaceae</taxon>
        <taxon>Phyllosticta</taxon>
    </lineage>
</organism>
<comment type="subcellular location">
    <subcellularLocation>
        <location evidence="11">Nucleus</location>
    </subcellularLocation>
    <subcellularLocation>
        <location evidence="11">Cytoplasm</location>
    </subcellularLocation>
    <subcellularLocation>
        <location evidence="1">Preautophagosomal structure</location>
    </subcellularLocation>
</comment>
<keyword evidence="11" id="KW-0539">Nucleus</keyword>
<keyword evidence="7" id="KW-0788">Thiol protease</keyword>
<dbReference type="Pfam" id="PF03416">
    <property type="entry name" value="Peptidase_C54"/>
    <property type="match status" value="1"/>
</dbReference>
<feature type="region of interest" description="Disordered" evidence="12">
    <location>
        <begin position="127"/>
        <end position="188"/>
    </location>
</feature>
<dbReference type="InterPro" id="IPR046792">
    <property type="entry name" value="Peptidase_C54_cat"/>
</dbReference>
<name>A0ABR1LZR2_9PEZI</name>
<evidence type="ECO:0000256" key="9">
    <source>
        <dbReference type="ARBA" id="ARBA00023006"/>
    </source>
</evidence>
<keyword evidence="9" id="KW-0072">Autophagy</keyword>
<evidence type="ECO:0000256" key="8">
    <source>
        <dbReference type="ARBA" id="ARBA00022927"/>
    </source>
</evidence>
<dbReference type="RefSeq" id="XP_066657632.1">
    <property type="nucleotide sequence ID" value="XM_066799425.1"/>
</dbReference>
<dbReference type="EMBL" id="JBBPEH010000003">
    <property type="protein sequence ID" value="KAK7540701.1"/>
    <property type="molecule type" value="Genomic_DNA"/>
</dbReference>
<keyword evidence="6 11" id="KW-0378">Hydrolase</keyword>
<evidence type="ECO:0000256" key="5">
    <source>
        <dbReference type="ARBA" id="ARBA00022670"/>
    </source>
</evidence>
<reference evidence="14 15" key="1">
    <citation type="submission" date="2024-04" db="EMBL/GenBank/DDBJ databases">
        <title>Phyllosticta paracitricarpa is synonymous to the EU quarantine fungus P. citricarpa based on phylogenomic analyses.</title>
        <authorList>
            <consortium name="Lawrence Berkeley National Laboratory"/>
            <person name="Van ingen-buijs V.A."/>
            <person name="Van westerhoven A.C."/>
            <person name="Haridas S."/>
            <person name="Skiadas P."/>
            <person name="Martin F."/>
            <person name="Groenewald J.Z."/>
            <person name="Crous P.W."/>
            <person name="Seidl M.F."/>
        </authorList>
    </citation>
    <scope>NUCLEOTIDE SEQUENCE [LARGE SCALE GENOMIC DNA]</scope>
    <source>
        <strain evidence="14 15">CPC 17464</strain>
    </source>
</reference>
<comment type="caution">
    <text evidence="14">The sequence shown here is derived from an EMBL/GenBank/DDBJ whole genome shotgun (WGS) entry which is preliminary data.</text>
</comment>
<evidence type="ECO:0000256" key="10">
    <source>
        <dbReference type="ARBA" id="ARBA00029362"/>
    </source>
</evidence>
<evidence type="ECO:0000256" key="3">
    <source>
        <dbReference type="ARBA" id="ARBA00022448"/>
    </source>
</evidence>
<evidence type="ECO:0000256" key="11">
    <source>
        <dbReference type="RuleBase" id="RU363115"/>
    </source>
</evidence>
<evidence type="ECO:0000313" key="14">
    <source>
        <dbReference type="EMBL" id="KAK7540701.1"/>
    </source>
</evidence>
<protein>
    <recommendedName>
        <fullName evidence="11">Cysteine protease</fullName>
        <ecNumber evidence="11">3.4.22.-</ecNumber>
    </recommendedName>
</protein>
<dbReference type="EC" id="3.4.22.-" evidence="11"/>
<keyword evidence="8" id="KW-0653">Protein transport</keyword>
<dbReference type="PANTHER" id="PTHR22624:SF49">
    <property type="entry name" value="CYSTEINE PROTEASE"/>
    <property type="match status" value="1"/>
</dbReference>
<evidence type="ECO:0000256" key="2">
    <source>
        <dbReference type="ARBA" id="ARBA00010958"/>
    </source>
</evidence>
<feature type="compositionally biased region" description="Low complexity" evidence="12">
    <location>
        <begin position="143"/>
        <end position="157"/>
    </location>
</feature>